<dbReference type="GO" id="GO:0008270">
    <property type="term" value="F:zinc ion binding"/>
    <property type="evidence" value="ECO:0007669"/>
    <property type="project" value="InterPro"/>
</dbReference>
<dbReference type="Pfam" id="PF04082">
    <property type="entry name" value="Fungal_trans"/>
    <property type="match status" value="1"/>
</dbReference>
<comment type="similarity">
    <text evidence="2">Belongs to the class-III pyridoxal-phosphate-dependent aminotransferase family.</text>
</comment>
<dbReference type="SUPFAM" id="SSF53383">
    <property type="entry name" value="PLP-dependent transferases"/>
    <property type="match status" value="1"/>
</dbReference>
<keyword evidence="9" id="KW-1185">Reference proteome</keyword>
<feature type="domain" description="Heterokaryon incompatibility" evidence="7">
    <location>
        <begin position="1007"/>
        <end position="1087"/>
    </location>
</feature>
<feature type="compositionally biased region" description="Polar residues" evidence="5">
    <location>
        <begin position="501"/>
        <end position="519"/>
    </location>
</feature>
<feature type="region of interest" description="Disordered" evidence="5">
    <location>
        <begin position="545"/>
        <end position="568"/>
    </location>
</feature>
<name>A0A9P1H2G5_9PEZI</name>
<dbReference type="InterPro" id="IPR015422">
    <property type="entry name" value="PyrdxlP-dep_Trfase_small"/>
</dbReference>
<accession>A0A9P1H2G5</accession>
<feature type="domain" description="Xylanolytic transcriptional activator regulatory" evidence="6">
    <location>
        <begin position="185"/>
        <end position="232"/>
    </location>
</feature>
<protein>
    <submittedName>
        <fullName evidence="8">Uncharacterized protein</fullName>
    </submittedName>
</protein>
<dbReference type="InterPro" id="IPR049704">
    <property type="entry name" value="Aminotrans_3_PPA_site"/>
</dbReference>
<dbReference type="Gene3D" id="3.40.640.10">
    <property type="entry name" value="Type I PLP-dependent aspartate aminotransferase-like (Major domain)"/>
    <property type="match status" value="1"/>
</dbReference>
<dbReference type="Gene3D" id="3.90.1150.10">
    <property type="entry name" value="Aspartate Aminotransferase, domain 1"/>
    <property type="match status" value="2"/>
</dbReference>
<evidence type="ECO:0000256" key="1">
    <source>
        <dbReference type="ARBA" id="ARBA00001933"/>
    </source>
</evidence>
<evidence type="ECO:0000256" key="4">
    <source>
        <dbReference type="ARBA" id="ARBA00023242"/>
    </source>
</evidence>
<dbReference type="Pfam" id="PF26639">
    <property type="entry name" value="Het-6_barrel"/>
    <property type="match status" value="1"/>
</dbReference>
<reference evidence="8" key="1">
    <citation type="submission" date="2022-11" db="EMBL/GenBank/DDBJ databases">
        <authorList>
            <person name="Scott C."/>
            <person name="Bruce N."/>
        </authorList>
    </citation>
    <scope>NUCLEOTIDE SEQUENCE</scope>
</reference>
<dbReference type="InterPro" id="IPR015424">
    <property type="entry name" value="PyrdxlP-dep_Trfase"/>
</dbReference>
<dbReference type="Pfam" id="PF00202">
    <property type="entry name" value="Aminotran_3"/>
    <property type="match status" value="1"/>
</dbReference>
<dbReference type="CDD" id="cd00610">
    <property type="entry name" value="OAT_like"/>
    <property type="match status" value="1"/>
</dbReference>
<evidence type="ECO:0000313" key="9">
    <source>
        <dbReference type="Proteomes" id="UP000838763"/>
    </source>
</evidence>
<dbReference type="GO" id="GO:0005829">
    <property type="term" value="C:cytosol"/>
    <property type="evidence" value="ECO:0007669"/>
    <property type="project" value="TreeGrafter"/>
</dbReference>
<organism evidence="8 9">
    <name type="scientific">Parascedosporium putredinis</name>
    <dbReference type="NCBI Taxonomy" id="1442378"/>
    <lineage>
        <taxon>Eukaryota</taxon>
        <taxon>Fungi</taxon>
        <taxon>Dikarya</taxon>
        <taxon>Ascomycota</taxon>
        <taxon>Pezizomycotina</taxon>
        <taxon>Sordariomycetes</taxon>
        <taxon>Hypocreomycetidae</taxon>
        <taxon>Microascales</taxon>
        <taxon>Microascaceae</taxon>
        <taxon>Parascedosporium</taxon>
    </lineage>
</organism>
<dbReference type="FunFam" id="3.40.640.10:FF:000004">
    <property type="entry name" value="Acetylornithine aminotransferase"/>
    <property type="match status" value="1"/>
</dbReference>
<evidence type="ECO:0000259" key="6">
    <source>
        <dbReference type="Pfam" id="PF04082"/>
    </source>
</evidence>
<comment type="cofactor">
    <cofactor evidence="1">
        <name>pyridoxal 5'-phosphate</name>
        <dbReference type="ChEBI" id="CHEBI:597326"/>
    </cofactor>
</comment>
<dbReference type="GO" id="GO:0003677">
    <property type="term" value="F:DNA binding"/>
    <property type="evidence" value="ECO:0007669"/>
    <property type="project" value="InterPro"/>
</dbReference>
<dbReference type="Proteomes" id="UP000838763">
    <property type="component" value="Unassembled WGS sequence"/>
</dbReference>
<evidence type="ECO:0000256" key="5">
    <source>
        <dbReference type="SAM" id="MobiDB-lite"/>
    </source>
</evidence>
<evidence type="ECO:0000256" key="2">
    <source>
        <dbReference type="ARBA" id="ARBA00008954"/>
    </source>
</evidence>
<keyword evidence="3" id="KW-0663">Pyridoxal phosphate</keyword>
<dbReference type="CDD" id="cd12148">
    <property type="entry name" value="fungal_TF_MHR"/>
    <property type="match status" value="1"/>
</dbReference>
<sequence length="1516" mass="168445">MKSSPVPALGTPIASVSPTTALRPLSLSRETRENFRASPHVPLYRQETLLQDIPEVAIMEAVEIIPRVFPDLSFIHVADFIHQLRTSRKRIVVLKLASILALAARISPSLLADPKRSRCLSQQLSAYTQQNLWPGLVQEPDTDTMHCLLLTAQDGCSHAARPSGGINTTPACPRESPQSGQARECIWRREVQWRTTWACFVMDMAMSCGEGRPSSLDRASLKINLPCTDDEFDLGVPAANPLTYSQLLSTNAESLGRKFTIADHSAVIVRSGDIWFRACKWVAEGGRRKSSVVNSCPWETDSEWHQIKTEIFEWRRMLDSSIKYPQTPVAVYVRRRQAESFAFINLIHYLSILMIYREYLPFVPKDRNEVICGPIQPPLLLRQAPQGWWQEYYDILFDSSTRITQIITELEDAHISLLTPHTGYCVFSAASMNVYRSAFPWADPDVWPLGRPWLQVTQQTEKLYQQVNCGNYTWKDSQKFVHLIRTMEQYGTIQESRRASTNEQESDNGGASSPQSEPGISSHRAIHLHPPLVYHGADEVEPYRSREMDDASQAPQEETVMQPEGGGRFGDDLNKGIALTKPNLANGRKILDACGGAAVAVIGHGNEEVLDATVDQMRRVSYVHTAAYTTDSAEELARCILSYPPNPRHGLEKAFFINSGSEANEGAMKMVRQYFWEKGETQRVHFVSRQRGYHGNTLAAMSISTNPARKIPYEDSITLPNVSHVSPAYSYRDRAPSETEECYVARLIAELDGEFKRIGTTRVAAFFAETVVGAMCGSLAAPRGYFQQVRSLCDKYGILLVLDEVMCGMGRTGTYFAFEQEDIQPDMVTIGKGLGGGYAPIAGILMSKKVVDVLRAGTGSFNHGHTYQAHPVSCATALAVQRIIQRDGLVQRSAEMGRKLQQLLRQSFSGCAYLLFASKVQMVAFEMGVAVYPSPVTSAGSDRDHILLAPPFTVTKDELEIAVQALRAAYDVHEVEDCRLKGRVFKNIPAAGGSKDQPTDTGGAFTYDALSYVWEADVPENRTHLVCDGHTISNVPRNLLAFLQCLQRTGFRRGDGSISSNTEKARQVALMAEIYSRAKNVLVWLGVPFGATPEEEKDFALRALGMIEETKALLPAISIDDPNAMHASSLASMAPQIAQLEKMDWVPLRLLLVALGMLADMASLLVGHGFYALPVFRGLLPDGMTLGIRLYNLTHIRGLAHFREKRQLTFLDTVKMTRQFRCTRPEDHVYATLALSPENDARDATAPNSAIKILQRDDMYDIPPLKFSPGSASTTWRTEMSIPEVPHLALPSWVPDLRRQKVDVLSSHSMKMFHFDAGGRDLGPGKYQIAGNVFSCRGDALRQIAWYRDCARLACASSPGSGAEISDMSEERFDDFWKTITTGRLFLLDRVDPSVDYSAPMRKFFTGLQTLFSTEDAEVAAKAVEAYMPLAPTMDVNLSSNGFRRFASTRDGRLALCPDEAKPGDEFLILPGGEIPLVARRIGGCRFELIGDAYLSRMMDGEILTMGAQLEDIQFV</sequence>
<dbReference type="GO" id="GO:0030170">
    <property type="term" value="F:pyridoxal phosphate binding"/>
    <property type="evidence" value="ECO:0007669"/>
    <property type="project" value="InterPro"/>
</dbReference>
<dbReference type="GO" id="GO:0008483">
    <property type="term" value="F:transaminase activity"/>
    <property type="evidence" value="ECO:0007669"/>
    <property type="project" value="InterPro"/>
</dbReference>
<evidence type="ECO:0000256" key="3">
    <source>
        <dbReference type="ARBA" id="ARBA00022898"/>
    </source>
</evidence>
<keyword evidence="4" id="KW-0539">Nucleus</keyword>
<dbReference type="OrthoDB" id="5419315at2759"/>
<comment type="caution">
    <text evidence="8">The sequence shown here is derived from an EMBL/GenBank/DDBJ whole genome shotgun (WGS) entry which is preliminary data.</text>
</comment>
<dbReference type="InterPro" id="IPR005814">
    <property type="entry name" value="Aminotrans_3"/>
</dbReference>
<evidence type="ECO:0000313" key="8">
    <source>
        <dbReference type="EMBL" id="CAI4214131.1"/>
    </source>
</evidence>
<dbReference type="GO" id="GO:0006351">
    <property type="term" value="P:DNA-templated transcription"/>
    <property type="evidence" value="ECO:0007669"/>
    <property type="project" value="InterPro"/>
</dbReference>
<proteinExistence type="inferred from homology"/>
<dbReference type="InterPro" id="IPR015421">
    <property type="entry name" value="PyrdxlP-dep_Trfase_major"/>
</dbReference>
<gene>
    <name evidence="8" type="ORF">PPNO1_LOCUS3862</name>
</gene>
<evidence type="ECO:0000259" key="7">
    <source>
        <dbReference type="Pfam" id="PF06985"/>
    </source>
</evidence>
<dbReference type="Pfam" id="PF06985">
    <property type="entry name" value="HET"/>
    <property type="match status" value="1"/>
</dbReference>
<dbReference type="EMBL" id="CALLCH030000010">
    <property type="protein sequence ID" value="CAI4214131.1"/>
    <property type="molecule type" value="Genomic_DNA"/>
</dbReference>
<dbReference type="PANTHER" id="PTHR43094:SF1">
    <property type="entry name" value="AMINOTRANSFERASE CLASS-III"/>
    <property type="match status" value="1"/>
</dbReference>
<dbReference type="PROSITE" id="PS00600">
    <property type="entry name" value="AA_TRANSFER_CLASS_3"/>
    <property type="match status" value="1"/>
</dbReference>
<dbReference type="InterPro" id="IPR010730">
    <property type="entry name" value="HET"/>
</dbReference>
<dbReference type="InterPro" id="IPR007219">
    <property type="entry name" value="XnlR_reg_dom"/>
</dbReference>
<feature type="region of interest" description="Disordered" evidence="5">
    <location>
        <begin position="494"/>
        <end position="522"/>
    </location>
</feature>
<dbReference type="PANTHER" id="PTHR43094">
    <property type="entry name" value="AMINOTRANSFERASE"/>
    <property type="match status" value="1"/>
</dbReference>